<dbReference type="PANTHER" id="PTHR10741">
    <property type="entry name" value="TRANSLIN AND TRANSLIN ASSOCIATED PROTEIN X"/>
    <property type="match status" value="1"/>
</dbReference>
<keyword evidence="2" id="KW-0812">Transmembrane</keyword>
<dbReference type="InterPro" id="IPR002848">
    <property type="entry name" value="Translin_fam"/>
</dbReference>
<comment type="caution">
    <text evidence="4">The sequence shown here is derived from an EMBL/GenBank/DDBJ whole genome shotgun (WGS) entry which is preliminary data.</text>
</comment>
<dbReference type="SUPFAM" id="SSF74784">
    <property type="entry name" value="Translin"/>
    <property type="match status" value="1"/>
</dbReference>
<dbReference type="EMBL" id="BNCP01000002">
    <property type="protein sequence ID" value="GIL70766.1"/>
    <property type="molecule type" value="Genomic_DNA"/>
</dbReference>
<name>A0A8J4DFB4_9CHLO</name>
<keyword evidence="2" id="KW-1133">Transmembrane helix</keyword>
<proteinExistence type="predicted"/>
<evidence type="ECO:0000313" key="4">
    <source>
        <dbReference type="EMBL" id="GIL98493.1"/>
    </source>
</evidence>
<evidence type="ECO:0000256" key="2">
    <source>
        <dbReference type="SAM" id="Phobius"/>
    </source>
</evidence>
<dbReference type="Gene3D" id="1.20.58.200">
    <property type="entry name" value="Translin, domain 2"/>
    <property type="match status" value="1"/>
</dbReference>
<dbReference type="Proteomes" id="UP000722791">
    <property type="component" value="Unassembled WGS sequence"/>
</dbReference>
<evidence type="ECO:0000256" key="1">
    <source>
        <dbReference type="SAM" id="MobiDB-lite"/>
    </source>
</evidence>
<dbReference type="EMBL" id="BNCQ01000005">
    <property type="protein sequence ID" value="GIL98493.1"/>
    <property type="molecule type" value="Genomic_DNA"/>
</dbReference>
<dbReference type="InterPro" id="IPR036081">
    <property type="entry name" value="Translin_sf"/>
</dbReference>
<feature type="transmembrane region" description="Helical" evidence="2">
    <location>
        <begin position="16"/>
        <end position="36"/>
    </location>
</feature>
<protein>
    <recommendedName>
        <fullName evidence="7">Translin</fullName>
    </recommendedName>
</protein>
<dbReference type="Proteomes" id="UP000747110">
    <property type="component" value="Unassembled WGS sequence"/>
</dbReference>
<evidence type="ECO:0008006" key="7">
    <source>
        <dbReference type="Google" id="ProtNLM"/>
    </source>
</evidence>
<dbReference type="Pfam" id="PF01997">
    <property type="entry name" value="Translin"/>
    <property type="match status" value="1"/>
</dbReference>
<sequence length="134" mass="14793">MKAPQVKQSTSGFSSALSRFVLLLLFRFLGGVLDFTGELNRYAIARATVRDSAAVQLCRDLVDALMGRFLQFDLRNGSLRKKYDSLKYTLKKMEGTLYELALTEGMGLKISSEAAMGEPPTGAGEVERGEEEDM</sequence>
<dbReference type="InterPro" id="IPR016069">
    <property type="entry name" value="Translin_C"/>
</dbReference>
<dbReference type="AlphaFoldDB" id="A0A8J4DFB4"/>
<evidence type="ECO:0000313" key="5">
    <source>
        <dbReference type="Proteomes" id="UP000722791"/>
    </source>
</evidence>
<accession>A0A8J4DFB4</accession>
<reference evidence="4" key="1">
    <citation type="journal article" date="2021" name="Proc. Natl. Acad. Sci. U.S.A.">
        <title>Three genomes in the algal genus Volvox reveal the fate of a haploid sex-determining region after a transition to homothallism.</title>
        <authorList>
            <person name="Yamamoto K."/>
            <person name="Hamaji T."/>
            <person name="Kawai-Toyooka H."/>
            <person name="Matsuzaki R."/>
            <person name="Takahashi F."/>
            <person name="Nishimura Y."/>
            <person name="Kawachi M."/>
            <person name="Noguchi H."/>
            <person name="Minakuchi Y."/>
            <person name="Umen J.G."/>
            <person name="Toyoda A."/>
            <person name="Nozaki H."/>
        </authorList>
    </citation>
    <scope>NUCLEOTIDE SEQUENCE</scope>
    <source>
        <strain evidence="4">NIES-3785</strain>
        <strain evidence="3">NIES-3786</strain>
    </source>
</reference>
<dbReference type="OrthoDB" id="829at2759"/>
<feature type="region of interest" description="Disordered" evidence="1">
    <location>
        <begin position="114"/>
        <end position="134"/>
    </location>
</feature>
<evidence type="ECO:0000313" key="3">
    <source>
        <dbReference type="EMBL" id="GIL70766.1"/>
    </source>
</evidence>
<evidence type="ECO:0000313" key="6">
    <source>
        <dbReference type="Proteomes" id="UP000747110"/>
    </source>
</evidence>
<organism evidence="4 5">
    <name type="scientific">Volvox reticuliferus</name>
    <dbReference type="NCBI Taxonomy" id="1737510"/>
    <lineage>
        <taxon>Eukaryota</taxon>
        <taxon>Viridiplantae</taxon>
        <taxon>Chlorophyta</taxon>
        <taxon>core chlorophytes</taxon>
        <taxon>Chlorophyceae</taxon>
        <taxon>CS clade</taxon>
        <taxon>Chlamydomonadales</taxon>
        <taxon>Volvocaceae</taxon>
        <taxon>Volvox</taxon>
    </lineage>
</organism>
<dbReference type="GO" id="GO:0043565">
    <property type="term" value="F:sequence-specific DNA binding"/>
    <property type="evidence" value="ECO:0007669"/>
    <property type="project" value="InterPro"/>
</dbReference>
<keyword evidence="2" id="KW-0472">Membrane</keyword>
<keyword evidence="6" id="KW-1185">Reference proteome</keyword>
<gene>
    <name evidence="3" type="ORF">Vretifemale_1478</name>
    <name evidence="4" type="ORF">Vretimale_3848</name>
</gene>